<evidence type="ECO:0000313" key="3">
    <source>
        <dbReference type="WBParaSite" id="PSU_v2.g17627.t1"/>
    </source>
</evidence>
<proteinExistence type="predicted"/>
<dbReference type="PANTHER" id="PTHR31424:SF3">
    <property type="entry name" value="RING-TYPE DOMAIN-CONTAINING PROTEIN"/>
    <property type="match status" value="1"/>
</dbReference>
<feature type="region of interest" description="Disordered" evidence="1">
    <location>
        <begin position="1"/>
        <end position="54"/>
    </location>
</feature>
<sequence length="573" mass="64524">MPRFPAAKKLKQEQMRENQRPKASENQRPKASQVSPNVMTTAPDSEEYCGTKSYSNPLSDAKKAHLRRLHETNDLKRQITAAKKNATVAKLTLISHKRTSSVFMNSSSDTESSINPDNQEIEPARLKHSSSINLIPVTPSRTPFISRQVLTVHTPSLASSLKSPENLSRSGFYKRLKATRERTKHELGAGYRITNSPERKVSVEEAAKYKVMKRLTDEQYQGLDSRHYPGLTAVRKYLKELSEKLEALEKDGLAQAIINHVNALEEFSRDVIRINIGIDKGSDTVKIVCFFTGDCKIKDEVTGLQGGSATCPCVYCMVPSAEWQATEFIPEWMLRSIDELLVAGEEVENAEESGTLKPTQLSNLKKTKKSVKARPMLKNIPITRFCPPIVHIGISAVSATVKYCKGKSTVIQDEINTLGLKTHQGTSDYTGPNCQRILKHFEENPEINGLGTDLLRSFAKIESYFVARDLKDEEIVELDEAIKTYFALIDDKYPDFLGKKTKLHILRHHVITFAIEFGSLGRFSEQSLESIHRIKNLCDTRIPGNSEAAKERKVQYFTKQQRLINHFTNEGSK</sequence>
<name>A0A914YFU0_9BILA</name>
<keyword evidence="2" id="KW-1185">Reference proteome</keyword>
<reference evidence="3" key="1">
    <citation type="submission" date="2022-11" db="UniProtKB">
        <authorList>
            <consortium name="WormBaseParasite"/>
        </authorList>
    </citation>
    <scope>IDENTIFICATION</scope>
</reference>
<dbReference type="WBParaSite" id="PSU_v2.g17627.t1">
    <property type="protein sequence ID" value="PSU_v2.g17627.t1"/>
    <property type="gene ID" value="PSU_v2.g17627"/>
</dbReference>
<protein>
    <submittedName>
        <fullName evidence="3">Uncharacterized protein</fullName>
    </submittedName>
</protein>
<dbReference type="AlphaFoldDB" id="A0A914YFU0"/>
<accession>A0A914YFU0</accession>
<evidence type="ECO:0000256" key="1">
    <source>
        <dbReference type="SAM" id="MobiDB-lite"/>
    </source>
</evidence>
<dbReference type="PANTHER" id="PTHR31424">
    <property type="entry name" value="PROTEIN CBG23806"/>
    <property type="match status" value="1"/>
</dbReference>
<dbReference type="Proteomes" id="UP000887577">
    <property type="component" value="Unplaced"/>
</dbReference>
<evidence type="ECO:0000313" key="2">
    <source>
        <dbReference type="Proteomes" id="UP000887577"/>
    </source>
</evidence>
<feature type="compositionally biased region" description="Basic and acidic residues" evidence="1">
    <location>
        <begin position="10"/>
        <end position="28"/>
    </location>
</feature>
<feature type="compositionally biased region" description="Polar residues" evidence="1">
    <location>
        <begin position="29"/>
        <end position="43"/>
    </location>
</feature>
<organism evidence="2 3">
    <name type="scientific">Panagrolaimus superbus</name>
    <dbReference type="NCBI Taxonomy" id="310955"/>
    <lineage>
        <taxon>Eukaryota</taxon>
        <taxon>Metazoa</taxon>
        <taxon>Ecdysozoa</taxon>
        <taxon>Nematoda</taxon>
        <taxon>Chromadorea</taxon>
        <taxon>Rhabditida</taxon>
        <taxon>Tylenchina</taxon>
        <taxon>Panagrolaimomorpha</taxon>
        <taxon>Panagrolaimoidea</taxon>
        <taxon>Panagrolaimidae</taxon>
        <taxon>Panagrolaimus</taxon>
    </lineage>
</organism>